<gene>
    <name evidence="3" type="ORF">P167DRAFT_485805</name>
</gene>
<dbReference type="Proteomes" id="UP000277580">
    <property type="component" value="Unassembled WGS sequence"/>
</dbReference>
<dbReference type="Pfam" id="PF00248">
    <property type="entry name" value="Aldo_ket_red"/>
    <property type="match status" value="1"/>
</dbReference>
<dbReference type="SUPFAM" id="SSF51430">
    <property type="entry name" value="NAD(P)-linked oxidoreductase"/>
    <property type="match status" value="1"/>
</dbReference>
<feature type="domain" description="NADP-dependent oxidoreductase" evidence="2">
    <location>
        <begin position="31"/>
        <end position="235"/>
    </location>
</feature>
<accession>A0A3N4KTA2</accession>
<evidence type="ECO:0000256" key="1">
    <source>
        <dbReference type="ARBA" id="ARBA00023002"/>
    </source>
</evidence>
<dbReference type="Gene3D" id="3.20.20.100">
    <property type="entry name" value="NADP-dependent oxidoreductase domain"/>
    <property type="match status" value="1"/>
</dbReference>
<dbReference type="CDD" id="cd19071">
    <property type="entry name" value="AKR_AKR1-5-like"/>
    <property type="match status" value="1"/>
</dbReference>
<evidence type="ECO:0000313" key="3">
    <source>
        <dbReference type="EMBL" id="RPB13834.1"/>
    </source>
</evidence>
<proteinExistence type="predicted"/>
<dbReference type="GO" id="GO:0016491">
    <property type="term" value="F:oxidoreductase activity"/>
    <property type="evidence" value="ECO:0007669"/>
    <property type="project" value="UniProtKB-KW"/>
</dbReference>
<reference evidence="3 4" key="1">
    <citation type="journal article" date="2018" name="Nat. Ecol. Evol.">
        <title>Pezizomycetes genomes reveal the molecular basis of ectomycorrhizal truffle lifestyle.</title>
        <authorList>
            <person name="Murat C."/>
            <person name="Payen T."/>
            <person name="Noel B."/>
            <person name="Kuo A."/>
            <person name="Morin E."/>
            <person name="Chen J."/>
            <person name="Kohler A."/>
            <person name="Krizsan K."/>
            <person name="Balestrini R."/>
            <person name="Da Silva C."/>
            <person name="Montanini B."/>
            <person name="Hainaut M."/>
            <person name="Levati E."/>
            <person name="Barry K.W."/>
            <person name="Belfiori B."/>
            <person name="Cichocki N."/>
            <person name="Clum A."/>
            <person name="Dockter R.B."/>
            <person name="Fauchery L."/>
            <person name="Guy J."/>
            <person name="Iotti M."/>
            <person name="Le Tacon F."/>
            <person name="Lindquist E.A."/>
            <person name="Lipzen A."/>
            <person name="Malagnac F."/>
            <person name="Mello A."/>
            <person name="Molinier V."/>
            <person name="Miyauchi S."/>
            <person name="Poulain J."/>
            <person name="Riccioni C."/>
            <person name="Rubini A."/>
            <person name="Sitrit Y."/>
            <person name="Splivallo R."/>
            <person name="Traeger S."/>
            <person name="Wang M."/>
            <person name="Zifcakova L."/>
            <person name="Wipf D."/>
            <person name="Zambonelli A."/>
            <person name="Paolocci F."/>
            <person name="Nowrousian M."/>
            <person name="Ottonello S."/>
            <person name="Baldrian P."/>
            <person name="Spatafora J.W."/>
            <person name="Henrissat B."/>
            <person name="Nagy L.G."/>
            <person name="Aury J.M."/>
            <person name="Wincker P."/>
            <person name="Grigoriev I.V."/>
            <person name="Bonfante P."/>
            <person name="Martin F.M."/>
        </authorList>
    </citation>
    <scope>NUCLEOTIDE SEQUENCE [LARGE SCALE GENOMIC DNA]</scope>
    <source>
        <strain evidence="3 4">CCBAS932</strain>
    </source>
</reference>
<dbReference type="InterPro" id="IPR023210">
    <property type="entry name" value="NADP_OxRdtase_dom"/>
</dbReference>
<dbReference type="EMBL" id="ML119121">
    <property type="protein sequence ID" value="RPB13834.1"/>
    <property type="molecule type" value="Genomic_DNA"/>
</dbReference>
<evidence type="ECO:0000313" key="4">
    <source>
        <dbReference type="Proteomes" id="UP000277580"/>
    </source>
</evidence>
<dbReference type="STRING" id="1392247.A0A3N4KTA2"/>
<keyword evidence="4" id="KW-1185">Reference proteome</keyword>
<dbReference type="InParanoid" id="A0A3N4KTA2"/>
<protein>
    <submittedName>
        <fullName evidence="3">Aldo/keto reductase</fullName>
    </submittedName>
</protein>
<dbReference type="InterPro" id="IPR036812">
    <property type="entry name" value="NAD(P)_OxRdtase_dom_sf"/>
</dbReference>
<dbReference type="OrthoDB" id="5357513at2759"/>
<keyword evidence="1" id="KW-0560">Oxidoreductase</keyword>
<name>A0A3N4KTA2_9PEZI</name>
<evidence type="ECO:0000259" key="2">
    <source>
        <dbReference type="Pfam" id="PF00248"/>
    </source>
</evidence>
<sequence>MPDTTEADPSPVLTLPSGRSHPLFLYGTAWKADKTTPLVQAALSHGFTGVDTACQPKHYQEHLVGQGLFNHLQENSMVDRSRLYIQTKFTPPNGQDPSNTPYDATAPLSTQVKQSVETSLKNLNVDYIDSVLLHSPLQTLEDTIKAWKSLEQFVPHKVRHLGISNCGFPILSALYSSPAINVRPSIVQNRFHEATGYDTQVLAFCKEHGLVYQSFWTLTANPGLLRSKLVNGFAEERGWTKEQALYALVLSLGREWENGGGVSIMNGTTNEETMKSDLKVLEGMGGVPDGIMGEFVKLLRTQ</sequence>
<dbReference type="InterPro" id="IPR020471">
    <property type="entry name" value="AKR"/>
</dbReference>
<dbReference type="PANTHER" id="PTHR43827:SF8">
    <property type="entry name" value="ALDO_KETO REDUCTASE FAMILY PROTEIN"/>
    <property type="match status" value="1"/>
</dbReference>
<organism evidence="3 4">
    <name type="scientific">Morchella conica CCBAS932</name>
    <dbReference type="NCBI Taxonomy" id="1392247"/>
    <lineage>
        <taxon>Eukaryota</taxon>
        <taxon>Fungi</taxon>
        <taxon>Dikarya</taxon>
        <taxon>Ascomycota</taxon>
        <taxon>Pezizomycotina</taxon>
        <taxon>Pezizomycetes</taxon>
        <taxon>Pezizales</taxon>
        <taxon>Morchellaceae</taxon>
        <taxon>Morchella</taxon>
    </lineage>
</organism>
<dbReference type="PANTHER" id="PTHR43827">
    <property type="entry name" value="2,5-DIKETO-D-GLUCONIC ACID REDUCTASE"/>
    <property type="match status" value="1"/>
</dbReference>
<dbReference type="AlphaFoldDB" id="A0A3N4KTA2"/>